<reference evidence="3" key="2">
    <citation type="submission" date="2010-03" db="EMBL/GenBank/DDBJ databases">
        <authorList>
            <person name="Pajon A."/>
        </authorList>
    </citation>
    <scope>NUCLEOTIDE SEQUENCE</scope>
    <source>
        <strain evidence="3">Type strain: 18P13</strain>
    </source>
</reference>
<sequence>MKRIGWIVGLAAGMAAAVCMGAVCRAETDDSGRYTYELQDGKASILHYSWNEADTVLTIPDTLGGAPVTELAAGAFAECYAETVTLPAGVTYIGDSCFRDCGYLTEATLPKGLETIGASAFEDCVLLKQVEIPDTVTEIETAAFSGTPWLEDRSQDVLIVGDGILLAYRGEGTAYEIPDTVHSIGDSAFANCTVLESVTIPDSVMYIREGAFDNCTALKEIAFPEQSNMIISADALRNTLWFQKQPDGCVVIGSTLYRFKGSGTQAQVPEGVTVIGESAFEQTAVTSVILPDGVQEIRRAAFYGCENLRSITLPQEVRKIGTMGFYHCGSLTSVILPQGLEEIGDYAFASCDKLLYLAVPDSVTSLGSRCMGYTYVSGEEGFALEEQFRISTESPAAKAYAEKEGISLAAPMGAEESDAEVHSMSMGTKRLLFGGIVLAGGAGIALVMLLMRRKAQKTTEK</sequence>
<dbReference type="KEGG" id="rch:RUM_12150"/>
<evidence type="ECO:0000313" key="4">
    <source>
        <dbReference type="Proteomes" id="UP000007054"/>
    </source>
</evidence>
<keyword evidence="2" id="KW-0732">Signal</keyword>
<dbReference type="PANTHER" id="PTHR45661">
    <property type="entry name" value="SURFACE ANTIGEN"/>
    <property type="match status" value="1"/>
</dbReference>
<evidence type="ECO:0000256" key="2">
    <source>
        <dbReference type="SAM" id="SignalP"/>
    </source>
</evidence>
<dbReference type="Pfam" id="PF13306">
    <property type="entry name" value="LRR_5"/>
    <property type="match status" value="3"/>
</dbReference>
<dbReference type="InterPro" id="IPR032675">
    <property type="entry name" value="LRR_dom_sf"/>
</dbReference>
<keyword evidence="4" id="KW-1185">Reference proteome</keyword>
<accession>D4LCK5</accession>
<dbReference type="HOGENOM" id="CLU_592979_0_0_9"/>
<dbReference type="InterPro" id="IPR053139">
    <property type="entry name" value="Surface_bspA-like"/>
</dbReference>
<dbReference type="EMBL" id="FP929052">
    <property type="protein sequence ID" value="CBL17350.1"/>
    <property type="molecule type" value="Genomic_DNA"/>
</dbReference>
<keyword evidence="1" id="KW-1133">Transmembrane helix</keyword>
<organism evidence="3 4">
    <name type="scientific">Ruminococcus champanellensis (strain DSM 18848 / JCM 17042 / KCTC 15320 / 18P13)</name>
    <dbReference type="NCBI Taxonomy" id="213810"/>
    <lineage>
        <taxon>Bacteria</taxon>
        <taxon>Bacillati</taxon>
        <taxon>Bacillota</taxon>
        <taxon>Clostridia</taxon>
        <taxon>Eubacteriales</taxon>
        <taxon>Oscillospiraceae</taxon>
        <taxon>Ruminococcus</taxon>
    </lineage>
</organism>
<protein>
    <submittedName>
        <fullName evidence="3">Uncharacterized protein</fullName>
    </submittedName>
</protein>
<keyword evidence="1" id="KW-0812">Transmembrane</keyword>
<dbReference type="PANTHER" id="PTHR45661:SF3">
    <property type="entry name" value="IG-LIKE DOMAIN-CONTAINING PROTEIN"/>
    <property type="match status" value="1"/>
</dbReference>
<dbReference type="RefSeq" id="WP_015558257.1">
    <property type="nucleotide sequence ID" value="NC_021039.1"/>
</dbReference>
<name>D4LCK5_RUMC1</name>
<gene>
    <name evidence="3" type="ordered locus">RUM_12150</name>
</gene>
<feature type="transmembrane region" description="Helical" evidence="1">
    <location>
        <begin position="431"/>
        <end position="451"/>
    </location>
</feature>
<keyword evidence="1" id="KW-0472">Membrane</keyword>
<dbReference type="InterPro" id="IPR026906">
    <property type="entry name" value="LRR_5"/>
</dbReference>
<evidence type="ECO:0000313" key="3">
    <source>
        <dbReference type="EMBL" id="CBL17350.1"/>
    </source>
</evidence>
<dbReference type="AlphaFoldDB" id="D4LCK5"/>
<dbReference type="Gene3D" id="3.80.10.10">
    <property type="entry name" value="Ribonuclease Inhibitor"/>
    <property type="match status" value="2"/>
</dbReference>
<dbReference type="GeneID" id="83155951"/>
<feature type="signal peptide" evidence="2">
    <location>
        <begin position="1"/>
        <end position="21"/>
    </location>
</feature>
<proteinExistence type="predicted"/>
<dbReference type="PATRIC" id="fig|213810.4.peg.1112"/>
<reference evidence="3" key="1">
    <citation type="submission" date="2010-03" db="EMBL/GenBank/DDBJ databases">
        <title>The genome sequence of Ruminococcus sp. 18P13.</title>
        <authorList>
            <consortium name="metaHIT consortium -- http://www.metahit.eu/"/>
            <person name="Pajon A."/>
            <person name="Turner K."/>
            <person name="Parkhill J."/>
            <person name="Bernalier A."/>
        </authorList>
    </citation>
    <scope>NUCLEOTIDE SEQUENCE [LARGE SCALE GENOMIC DNA]</scope>
    <source>
        <strain evidence="3">Type strain: 18P13</strain>
    </source>
</reference>
<evidence type="ECO:0000256" key="1">
    <source>
        <dbReference type="SAM" id="Phobius"/>
    </source>
</evidence>
<feature type="chain" id="PRO_5038386777" evidence="2">
    <location>
        <begin position="22"/>
        <end position="461"/>
    </location>
</feature>
<dbReference type="STRING" id="213810.RUM_12150"/>
<dbReference type="Proteomes" id="UP000007054">
    <property type="component" value="Chromosome"/>
</dbReference>
<dbReference type="SUPFAM" id="SSF52058">
    <property type="entry name" value="L domain-like"/>
    <property type="match status" value="1"/>
</dbReference>